<dbReference type="Proteomes" id="UP000065151">
    <property type="component" value="Chromosome"/>
</dbReference>
<reference evidence="1 2" key="1">
    <citation type="submission" date="2015-12" db="EMBL/GenBank/DDBJ databases">
        <authorList>
            <person name="Shamseldin A."/>
            <person name="Moawad H."/>
            <person name="Abd El-Rahim W.M."/>
            <person name="Sadowsky M.J."/>
        </authorList>
    </citation>
    <scope>NUCLEOTIDE SEQUENCE [LARGE SCALE GENOMIC DNA]</scope>
    <source>
        <strain evidence="1 2">Ar51</strain>
    </source>
</reference>
<protein>
    <submittedName>
        <fullName evidence="1">Uncharacterized protein</fullName>
    </submittedName>
</protein>
<accession>A0A0U3Q234</accession>
<evidence type="ECO:0000313" key="2">
    <source>
        <dbReference type="Proteomes" id="UP000065151"/>
    </source>
</evidence>
<gene>
    <name evidence="1" type="ORF">AU252_05190</name>
</gene>
<organism evidence="1">
    <name type="scientific">Pseudarthrobacter sulfonivorans</name>
    <dbReference type="NCBI Taxonomy" id="121292"/>
    <lineage>
        <taxon>Bacteria</taxon>
        <taxon>Bacillati</taxon>
        <taxon>Actinomycetota</taxon>
        <taxon>Actinomycetes</taxon>
        <taxon>Micrococcales</taxon>
        <taxon>Micrococcaceae</taxon>
        <taxon>Pseudarthrobacter</taxon>
    </lineage>
</organism>
<name>A0A0U3Q234_9MICC</name>
<dbReference type="AlphaFoldDB" id="A0A0U3Q234"/>
<proteinExistence type="predicted"/>
<dbReference type="EMBL" id="CP013747">
    <property type="protein sequence ID" value="ALV40638.1"/>
    <property type="molecule type" value="Genomic_DNA"/>
</dbReference>
<evidence type="ECO:0000313" key="1">
    <source>
        <dbReference type="EMBL" id="ALV40638.1"/>
    </source>
</evidence>
<sequence length="75" mass="7879">MDLMSKTPSSVAPGGFDATAWTQKSVGQERVGGSVGAVEADLGLKHGVLLANVTVAKLMNNDDMATYRKISDQLQ</sequence>
<dbReference type="KEGG" id="psul:AU252_05190"/>
<dbReference type="STRING" id="121292.AU252_05190"/>